<evidence type="ECO:0000313" key="6">
    <source>
        <dbReference type="EMBL" id="OQP49773.1"/>
    </source>
</evidence>
<gene>
    <name evidence="6" type="ORF">A4H97_28190</name>
</gene>
<accession>A0A1V9EUD1</accession>
<dbReference type="OrthoDB" id="5187599at2"/>
<keyword evidence="7" id="KW-1185">Reference proteome</keyword>
<evidence type="ECO:0000256" key="3">
    <source>
        <dbReference type="ARBA" id="ARBA00022723"/>
    </source>
</evidence>
<dbReference type="Proteomes" id="UP000192610">
    <property type="component" value="Unassembled WGS sequence"/>
</dbReference>
<dbReference type="STRING" id="354355.SAMN05660816_05796"/>
<dbReference type="GO" id="GO:0004427">
    <property type="term" value="F:inorganic diphosphate phosphatase activity"/>
    <property type="evidence" value="ECO:0007669"/>
    <property type="project" value="UniProtKB-EC"/>
</dbReference>
<evidence type="ECO:0000313" key="7">
    <source>
        <dbReference type="Proteomes" id="UP000192610"/>
    </source>
</evidence>
<dbReference type="Gene3D" id="3.90.80.10">
    <property type="entry name" value="Inorganic pyrophosphatase"/>
    <property type="match status" value="1"/>
</dbReference>
<dbReference type="EC" id="3.6.1.1" evidence="2"/>
<comment type="cofactor">
    <cofactor evidence="1">
        <name>Mg(2+)</name>
        <dbReference type="ChEBI" id="CHEBI:18420"/>
    </cofactor>
</comment>
<comment type="caution">
    <text evidence="6">The sequence shown here is derived from an EMBL/GenBank/DDBJ whole genome shotgun (WGS) entry which is preliminary data.</text>
</comment>
<organism evidence="6 7">
    <name type="scientific">Niastella yeongjuensis</name>
    <dbReference type="NCBI Taxonomy" id="354355"/>
    <lineage>
        <taxon>Bacteria</taxon>
        <taxon>Pseudomonadati</taxon>
        <taxon>Bacteroidota</taxon>
        <taxon>Chitinophagia</taxon>
        <taxon>Chitinophagales</taxon>
        <taxon>Chitinophagaceae</taxon>
        <taxon>Niastella</taxon>
    </lineage>
</organism>
<reference evidence="7" key="1">
    <citation type="submission" date="2016-04" db="EMBL/GenBank/DDBJ databases">
        <authorList>
            <person name="Chen L."/>
            <person name="Zhuang W."/>
            <person name="Wang G."/>
        </authorList>
    </citation>
    <scope>NUCLEOTIDE SEQUENCE [LARGE SCALE GENOMIC DNA]</scope>
    <source>
        <strain evidence="7">17621</strain>
    </source>
</reference>
<dbReference type="GO" id="GO:0006796">
    <property type="term" value="P:phosphate-containing compound metabolic process"/>
    <property type="evidence" value="ECO:0007669"/>
    <property type="project" value="InterPro"/>
</dbReference>
<dbReference type="PROSITE" id="PS00387">
    <property type="entry name" value="PPASE"/>
    <property type="match status" value="1"/>
</dbReference>
<keyword evidence="5" id="KW-0460">Magnesium</keyword>
<keyword evidence="3" id="KW-0479">Metal-binding</keyword>
<dbReference type="PANTHER" id="PTHR10286">
    <property type="entry name" value="INORGANIC PYROPHOSPHATASE"/>
    <property type="match status" value="1"/>
</dbReference>
<keyword evidence="4" id="KW-0378">Hydrolase</keyword>
<dbReference type="EMBL" id="LVXG01000013">
    <property type="protein sequence ID" value="OQP49773.1"/>
    <property type="molecule type" value="Genomic_DNA"/>
</dbReference>
<dbReference type="Pfam" id="PF00719">
    <property type="entry name" value="Pyrophosphatase"/>
    <property type="match status" value="1"/>
</dbReference>
<protein>
    <recommendedName>
        <fullName evidence="2">inorganic diphosphatase</fullName>
        <ecNumber evidence="2">3.6.1.1</ecNumber>
    </recommendedName>
</protein>
<dbReference type="GO" id="GO:0005737">
    <property type="term" value="C:cytoplasm"/>
    <property type="evidence" value="ECO:0007669"/>
    <property type="project" value="InterPro"/>
</dbReference>
<dbReference type="AlphaFoldDB" id="A0A1V9EUD1"/>
<sequence>MQTIEAVIESPRATQAKYKYDPKDKLFKLKRLLPLGMVFPYDFGFIPGTVGEDGDPLDVLVLSEFASFTGAHLTCRVIGALKADQKEKGKKVIRNDRYFCVPVGSITYALIESIDQLGKEHKEQIEDFFINYNKVDGKVFTCLGVVDSEKALKLIKKGRK</sequence>
<dbReference type="InterPro" id="IPR008162">
    <property type="entry name" value="Pyrophosphatase"/>
</dbReference>
<evidence type="ECO:0000256" key="5">
    <source>
        <dbReference type="ARBA" id="ARBA00022842"/>
    </source>
</evidence>
<proteinExistence type="predicted"/>
<evidence type="ECO:0000256" key="2">
    <source>
        <dbReference type="ARBA" id="ARBA00012146"/>
    </source>
</evidence>
<name>A0A1V9EUD1_9BACT</name>
<dbReference type="RefSeq" id="WP_081200109.1">
    <property type="nucleotide sequence ID" value="NZ_FOCZ01000015.1"/>
</dbReference>
<evidence type="ECO:0000256" key="4">
    <source>
        <dbReference type="ARBA" id="ARBA00022801"/>
    </source>
</evidence>
<dbReference type="InterPro" id="IPR036649">
    <property type="entry name" value="Pyrophosphatase_sf"/>
</dbReference>
<evidence type="ECO:0000256" key="1">
    <source>
        <dbReference type="ARBA" id="ARBA00001946"/>
    </source>
</evidence>
<dbReference type="SUPFAM" id="SSF50324">
    <property type="entry name" value="Inorganic pyrophosphatase"/>
    <property type="match status" value="1"/>
</dbReference>
<dbReference type="GO" id="GO:0000287">
    <property type="term" value="F:magnesium ion binding"/>
    <property type="evidence" value="ECO:0007669"/>
    <property type="project" value="InterPro"/>
</dbReference>